<dbReference type="GO" id="GO:0051287">
    <property type="term" value="F:NAD binding"/>
    <property type="evidence" value="ECO:0007669"/>
    <property type="project" value="InterPro"/>
</dbReference>
<evidence type="ECO:0000256" key="3">
    <source>
        <dbReference type="ARBA" id="ARBA00023027"/>
    </source>
</evidence>
<gene>
    <name evidence="7" type="ORF">A3207_03635</name>
</gene>
<dbReference type="InterPro" id="IPR006139">
    <property type="entry name" value="D-isomer_2_OHA_DH_cat_dom"/>
</dbReference>
<dbReference type="Pfam" id="PF00389">
    <property type="entry name" value="2-Hacid_dh"/>
    <property type="match status" value="1"/>
</dbReference>
<comment type="caution">
    <text evidence="7">The sequence shown here is derived from an EMBL/GenBank/DDBJ whole genome shotgun (WGS) entry which is preliminary data.</text>
</comment>
<organism evidence="7 8">
    <name type="scientific">Candidatus Methanomassiliicoccus intestinalis</name>
    <dbReference type="NCBI Taxonomy" id="1406512"/>
    <lineage>
        <taxon>Archaea</taxon>
        <taxon>Methanobacteriati</taxon>
        <taxon>Thermoplasmatota</taxon>
        <taxon>Thermoplasmata</taxon>
        <taxon>Methanomassiliicoccales</taxon>
        <taxon>Methanomassiliicoccaceae</taxon>
        <taxon>Methanomassiliicoccus</taxon>
    </lineage>
</organism>
<proteinExistence type="inferred from homology"/>
<feature type="domain" description="D-isomer specific 2-hydroxyacid dehydrogenase NAD-binding" evidence="6">
    <location>
        <begin position="113"/>
        <end position="284"/>
    </location>
</feature>
<dbReference type="RefSeq" id="WP_400195474.1">
    <property type="nucleotide sequence ID" value="NZ_CAYAYE010000017.1"/>
</dbReference>
<dbReference type="InterPro" id="IPR036291">
    <property type="entry name" value="NAD(P)-bd_dom_sf"/>
</dbReference>
<evidence type="ECO:0000256" key="2">
    <source>
        <dbReference type="ARBA" id="ARBA00023002"/>
    </source>
</evidence>
<dbReference type="PANTHER" id="PTHR43761:SF1">
    <property type="entry name" value="D-ISOMER SPECIFIC 2-HYDROXYACID DEHYDROGENASE CATALYTIC DOMAIN-CONTAINING PROTEIN-RELATED"/>
    <property type="match status" value="1"/>
</dbReference>
<reference evidence="7" key="1">
    <citation type="submission" date="2016-03" db="EMBL/GenBank/DDBJ databases">
        <authorList>
            <person name="Borrel G."/>
            <person name="Mccann A."/>
            <person name="O'Toole P.W."/>
        </authorList>
    </citation>
    <scope>NUCLEOTIDE SEQUENCE</scope>
    <source>
        <strain evidence="7">183</strain>
    </source>
</reference>
<dbReference type="InterPro" id="IPR050418">
    <property type="entry name" value="D-iso_2-hydroxyacid_DH_PdxB"/>
</dbReference>
<evidence type="ECO:0000256" key="1">
    <source>
        <dbReference type="ARBA" id="ARBA00005854"/>
    </source>
</evidence>
<accession>A0A8J8PAL7</accession>
<dbReference type="EMBL" id="LVVT01000022">
    <property type="protein sequence ID" value="TQS81506.1"/>
    <property type="molecule type" value="Genomic_DNA"/>
</dbReference>
<dbReference type="Gene3D" id="3.40.50.720">
    <property type="entry name" value="NAD(P)-binding Rossmann-like Domain"/>
    <property type="match status" value="2"/>
</dbReference>
<feature type="domain" description="D-isomer specific 2-hydroxyacid dehydrogenase catalytic" evidence="5">
    <location>
        <begin position="22"/>
        <end position="314"/>
    </location>
</feature>
<dbReference type="SUPFAM" id="SSF52283">
    <property type="entry name" value="Formate/glycerate dehydrogenase catalytic domain-like"/>
    <property type="match status" value="1"/>
</dbReference>
<dbReference type="PANTHER" id="PTHR43761">
    <property type="entry name" value="D-ISOMER SPECIFIC 2-HYDROXYACID DEHYDROGENASE FAMILY PROTEIN (AFU_ORTHOLOGUE AFUA_1G13630)"/>
    <property type="match status" value="1"/>
</dbReference>
<dbReference type="InterPro" id="IPR006140">
    <property type="entry name" value="D-isomer_DH_NAD-bd"/>
</dbReference>
<dbReference type="SUPFAM" id="SSF51735">
    <property type="entry name" value="NAD(P)-binding Rossmann-fold domains"/>
    <property type="match status" value="1"/>
</dbReference>
<dbReference type="PROSITE" id="PS00670">
    <property type="entry name" value="D_2_HYDROXYACID_DH_2"/>
    <property type="match status" value="1"/>
</dbReference>
<dbReference type="GO" id="GO:0016616">
    <property type="term" value="F:oxidoreductase activity, acting on the CH-OH group of donors, NAD or NADP as acceptor"/>
    <property type="evidence" value="ECO:0007669"/>
    <property type="project" value="InterPro"/>
</dbReference>
<evidence type="ECO:0000313" key="7">
    <source>
        <dbReference type="EMBL" id="TQS81506.1"/>
    </source>
</evidence>
<keyword evidence="3" id="KW-0520">NAD</keyword>
<keyword evidence="2 4" id="KW-0560">Oxidoreductase</keyword>
<evidence type="ECO:0000313" key="8">
    <source>
        <dbReference type="Proteomes" id="UP000752814"/>
    </source>
</evidence>
<dbReference type="AlphaFoldDB" id="A0A8J8PAL7"/>
<name>A0A8J8PAL7_9ARCH</name>
<dbReference type="Pfam" id="PF02826">
    <property type="entry name" value="2-Hacid_dh_C"/>
    <property type="match status" value="1"/>
</dbReference>
<dbReference type="PROSITE" id="PS00671">
    <property type="entry name" value="D_2_HYDROXYACID_DH_3"/>
    <property type="match status" value="1"/>
</dbReference>
<evidence type="ECO:0000259" key="5">
    <source>
        <dbReference type="Pfam" id="PF00389"/>
    </source>
</evidence>
<evidence type="ECO:0000256" key="4">
    <source>
        <dbReference type="RuleBase" id="RU003719"/>
    </source>
</evidence>
<dbReference type="FunFam" id="3.40.50.720:FF:000203">
    <property type="entry name" value="D-3-phosphoglycerate dehydrogenase (SerA)"/>
    <property type="match status" value="1"/>
</dbReference>
<comment type="similarity">
    <text evidence="1 4">Belongs to the D-isomer specific 2-hydroxyacid dehydrogenase family.</text>
</comment>
<evidence type="ECO:0000259" key="6">
    <source>
        <dbReference type="Pfam" id="PF02826"/>
    </source>
</evidence>
<dbReference type="InterPro" id="IPR029753">
    <property type="entry name" value="D-isomer_DH_CS"/>
</dbReference>
<protein>
    <submittedName>
        <fullName evidence="7">Hydroxyacid dehydrogenase</fullName>
    </submittedName>
</protein>
<dbReference type="Proteomes" id="UP000752814">
    <property type="component" value="Unassembled WGS sequence"/>
</dbReference>
<sequence length="314" mass="34492">MTKLVILEPLGISKEKLLSLAEFAVQNRMEITAYDDRKEDLQTLIERSKDTDAVVLSNFPYRKEVIEKCPHLKMICVAFTGTDHVDVEYCKERGILVCNCAGYSTAAVADLVFGMIIDIYRKIIECNCAVREEGTGKHLTGHELEGKKFGVIGAGAIGSRVAKIADAFGCEVYAYNRSVKDLPHVSFVSLDHLLSTCDIISLHLPSTPETKNLINGDKIRLVKPSAVFINTARGAIVDSYALAEALREGRLAGAGIDVFEMEPPIPPEHPLLNAPGIVATPHIAFATEESMMKRAEIAMDNIRLWLDGRPQNVV</sequence>